<accession>A0ABV4HKK2</accession>
<dbReference type="EMBL" id="JBEOQB010000007">
    <property type="protein sequence ID" value="MEZ0454160.1"/>
    <property type="molecule type" value="Genomic_DNA"/>
</dbReference>
<dbReference type="RefSeq" id="WP_370482784.1">
    <property type="nucleotide sequence ID" value="NZ_JBEOQA010000002.1"/>
</dbReference>
<keyword evidence="4" id="KW-1185">Reference proteome</keyword>
<comment type="caution">
    <text evidence="3">The sequence shown here is derived from an EMBL/GenBank/DDBJ whole genome shotgun (WGS) entry which is preliminary data.</text>
</comment>
<reference evidence="3 4" key="1">
    <citation type="submission" date="2024-06" db="EMBL/GenBank/DDBJ databases">
        <title>Soil Sphingobacterium thalpophilum.</title>
        <authorList>
            <person name="Yang J."/>
            <person name="Li J."/>
        </authorList>
    </citation>
    <scope>NUCLEOTIDE SEQUENCE [LARGE SCALE GENOMIC DNA]</scope>
    <source>
        <strain evidence="3 4">22g91tb</strain>
    </source>
</reference>
<name>A0ABV4HKK2_9SPHI</name>
<evidence type="ECO:0000256" key="1">
    <source>
        <dbReference type="SAM" id="MobiDB-lite"/>
    </source>
</evidence>
<organism evidence="3 4">
    <name type="scientific">Sphingobacterium thalpophilum</name>
    <dbReference type="NCBI Taxonomy" id="259"/>
    <lineage>
        <taxon>Bacteria</taxon>
        <taxon>Pseudomonadati</taxon>
        <taxon>Bacteroidota</taxon>
        <taxon>Sphingobacteriia</taxon>
        <taxon>Sphingobacteriales</taxon>
        <taxon>Sphingobacteriaceae</taxon>
        <taxon>Sphingobacterium</taxon>
    </lineage>
</organism>
<dbReference type="SUPFAM" id="SSF55874">
    <property type="entry name" value="ATPase domain of HSP90 chaperone/DNA topoisomerase II/histidine kinase"/>
    <property type="match status" value="1"/>
</dbReference>
<feature type="domain" description="Protein NO VEIN C-terminal" evidence="2">
    <location>
        <begin position="921"/>
        <end position="976"/>
    </location>
</feature>
<evidence type="ECO:0000313" key="4">
    <source>
        <dbReference type="Proteomes" id="UP001566204"/>
    </source>
</evidence>
<proteinExistence type="predicted"/>
<evidence type="ECO:0000259" key="2">
    <source>
        <dbReference type="Pfam" id="PF13020"/>
    </source>
</evidence>
<gene>
    <name evidence="3" type="ORF">ABTW24_21395</name>
</gene>
<dbReference type="Pfam" id="PF13020">
    <property type="entry name" value="NOV_C"/>
    <property type="match status" value="1"/>
</dbReference>
<dbReference type="InterPro" id="IPR024975">
    <property type="entry name" value="NOV_C"/>
</dbReference>
<feature type="region of interest" description="Disordered" evidence="1">
    <location>
        <begin position="1"/>
        <end position="25"/>
    </location>
</feature>
<dbReference type="Proteomes" id="UP001566204">
    <property type="component" value="Unassembled WGS sequence"/>
</dbReference>
<dbReference type="InterPro" id="IPR036890">
    <property type="entry name" value="HATPase_C_sf"/>
</dbReference>
<dbReference type="NCBIfam" id="NF047352">
    <property type="entry name" value="P_loop_sacsin"/>
    <property type="match status" value="1"/>
</dbReference>
<protein>
    <submittedName>
        <fullName evidence="3">DUF3883 domain-containing protein</fullName>
    </submittedName>
</protein>
<sequence length="1062" mass="124731">MEENILFDRKEAVKKAQEESERSDLKQHADKMLRDFEKFNDFSSNRAIWELVQNACDLTTNCQVILDYRNGKFSFTHNGRPFNSNSLVSLIKQVSGDKDESSEIPPVGKYGTGFLTTHSLGRKFLIDSVLESSGTYIEIKDFLVDRSSKKWEDLSEQIRLQKNRVFEIIETGKIIENPELSTTFTYLPETEQEKKYVTESYRDLDEYIPIVLTINNRLKYVKVISIEGSESNFTLLSKEQVFNEKEIGLYKTSINKNGEEKIIYSIADISNEIEIILPINKDLTLFEFPERVARLFLYYPLIGSEDFGINFIINCNRFLPTEPRDGIHLKSNKDQVKDQEEANRLILEKASDLLFQFLNSNVLTVKNPLLYANIDFKRNTDNTLLNEYFIGLQEEWVNNFKSLEIVDTKDGYKEASEVTFLNPELLKKKEYFDDIYYLVDKFFSNMPSKQTIEYWSIYVDKWDNDEFIFLNNEDIVKKIEECSLVDFDETLLKKYYDYLLEEKRGDLFTSYKLLPNLDGTFQSYSNLRQGKDINDQLIEIGKKIMPHSISQLIDERFKFDFNFDIYHRKDFSNSINNKLNEILSDNHLCFPSEYDVDLFVNWDESIYSTFDIDSFEALLSYCKLTNNINSQSKPNRLMVLISDYYNVKNNLIYIDSVDNKEDDLDVRQVQKKVVKLFFNTILHQTSSWIESHIRFIFDVISCYEDRYKEVFLTSKIYPNQLYTLRNISELKKDIDLKEEIIELYNKVTKSEIRAILAHRDFNNFLVENDIIDNKYLSKQIEDVFLETDINDINEHSFKEDIINIISKLNNPFYKDLFQRLDDRKANLMLEIVTNQDTKDDIFSIVRLKEDQLKKLGKLVQLPNFDEILSKAEDVVRLEKERNSDFQHKHKIGTYIERKIREKLSSTITSKLVIDKEKRVDAEDVQGGQDIIIYYNGDPVYFIEVKSRWDSRNSVTMSKLQLERASDNADKYALISVDITKYHGKSDRYELLEEEVISLAKAINNIGQDITPLISNNLIAERDYASRVKLTDYRGVVNQDFINMGDNFESFVDSLIKHLESII</sequence>
<evidence type="ECO:0000313" key="3">
    <source>
        <dbReference type="EMBL" id="MEZ0454160.1"/>
    </source>
</evidence>